<reference evidence="3 4" key="1">
    <citation type="journal article" date="2015" name="Sci. Rep.">
        <title>The power of single molecule real-time sequencing technology in the de novo assembly of a eukaryotic genome.</title>
        <authorList>
            <person name="Sakai H."/>
            <person name="Naito K."/>
            <person name="Ogiso-Tanaka E."/>
            <person name="Takahashi Y."/>
            <person name="Iseki K."/>
            <person name="Muto C."/>
            <person name="Satou K."/>
            <person name="Teruya K."/>
            <person name="Shiroma A."/>
            <person name="Shimoji M."/>
            <person name="Hirano T."/>
            <person name="Itoh T."/>
            <person name="Kaga A."/>
            <person name="Tomooka N."/>
        </authorList>
    </citation>
    <scope>NUCLEOTIDE SEQUENCE [LARGE SCALE GENOMIC DNA]</scope>
    <source>
        <strain evidence="4">cv. Shumari</strain>
    </source>
</reference>
<evidence type="ECO:0000313" key="3">
    <source>
        <dbReference type="EMBL" id="BAT78427.1"/>
    </source>
</evidence>
<organism evidence="3 4">
    <name type="scientific">Vigna angularis var. angularis</name>
    <dbReference type="NCBI Taxonomy" id="157739"/>
    <lineage>
        <taxon>Eukaryota</taxon>
        <taxon>Viridiplantae</taxon>
        <taxon>Streptophyta</taxon>
        <taxon>Embryophyta</taxon>
        <taxon>Tracheophyta</taxon>
        <taxon>Spermatophyta</taxon>
        <taxon>Magnoliopsida</taxon>
        <taxon>eudicotyledons</taxon>
        <taxon>Gunneridae</taxon>
        <taxon>Pentapetalae</taxon>
        <taxon>rosids</taxon>
        <taxon>fabids</taxon>
        <taxon>Fabales</taxon>
        <taxon>Fabaceae</taxon>
        <taxon>Papilionoideae</taxon>
        <taxon>50 kb inversion clade</taxon>
        <taxon>NPAAA clade</taxon>
        <taxon>indigoferoid/millettioid clade</taxon>
        <taxon>Phaseoleae</taxon>
        <taxon>Vigna</taxon>
    </lineage>
</organism>
<keyword evidence="2" id="KW-1133">Transmembrane helix</keyword>
<feature type="transmembrane region" description="Helical" evidence="2">
    <location>
        <begin position="46"/>
        <end position="67"/>
    </location>
</feature>
<proteinExistence type="predicted"/>
<gene>
    <name evidence="3" type="primary">Vigan.02G110100</name>
    <name evidence="3" type="ORF">VIGAN_02110100</name>
</gene>
<sequence>MEEKTTPKFLPYRWLGLGMCVRLGNPTQPPSHQTLFSFSLSMSLSLLLPLSVSLSLCVLLVIIIAIAGEPAQSRDLRHTSRIYYPSATPTVLNLIIIGTARPPSSSTSARVPLRLAHYHLRRQIQQVRSLHVAPSLLDPIHIHIHIHFHFHFPWAWLRARGDNDPVFQPPFRACPVSLSLRFLRQQHPVFSATYKPTKPNNTNALVLFPRCGAIQRPPERRRPPPTLLLRSPLPHRRMPPPNLLLLHVHIQPRAFLVRVVVLAVALGLSLAAERLCVLHQKNVLRIHAVPAQRTRGMRVQPRVHALDVERVLAFRQQPENLRRLELRQAHRAVQPFLLSPQRSESENGKRFHYGPVNAGVLSPGERRHRPRNRAPAAMDGAAVAVFDVKKEE</sequence>
<protein>
    <submittedName>
        <fullName evidence="3">Uncharacterized protein</fullName>
    </submittedName>
</protein>
<feature type="region of interest" description="Disordered" evidence="1">
    <location>
        <begin position="342"/>
        <end position="378"/>
    </location>
</feature>
<accession>A0A0S3RCJ0</accession>
<dbReference type="Proteomes" id="UP000291084">
    <property type="component" value="Chromosome 2"/>
</dbReference>
<evidence type="ECO:0000256" key="1">
    <source>
        <dbReference type="SAM" id="MobiDB-lite"/>
    </source>
</evidence>
<dbReference type="EMBL" id="AP015035">
    <property type="protein sequence ID" value="BAT78427.1"/>
    <property type="molecule type" value="Genomic_DNA"/>
</dbReference>
<evidence type="ECO:0000256" key="2">
    <source>
        <dbReference type="SAM" id="Phobius"/>
    </source>
</evidence>
<keyword evidence="2" id="KW-0812">Transmembrane</keyword>
<keyword evidence="2" id="KW-0472">Membrane</keyword>
<dbReference type="AlphaFoldDB" id="A0A0S3RCJ0"/>
<keyword evidence="4" id="KW-1185">Reference proteome</keyword>
<name>A0A0S3RCJ0_PHAAN</name>
<evidence type="ECO:0000313" key="4">
    <source>
        <dbReference type="Proteomes" id="UP000291084"/>
    </source>
</evidence>